<sequence>MKDVSAILLAAGLSRRMGQKNKLLLPVEGRPMVCHVAETYIDVVDGPLIVVTGFEEDHIRQALKGLSITFARNEAFSTGQAGSVAKGSSVAPEAKAILVGLADQPLLKACDLQELLEARRRHAQVKITVPTKNGQRGNPIVIPAALRSRLTENPDKPGCIHFTRAHPETVQKVEFSTDGFFTDVDTPQDFAKVLQTKEEAVI</sequence>
<proteinExistence type="predicted"/>
<protein>
    <submittedName>
        <fullName evidence="3">Molybdenum cofactor cytidylyltransferase</fullName>
    </submittedName>
</protein>
<dbReference type="OrthoDB" id="9779263at2"/>
<keyword evidence="1" id="KW-0460">Magnesium</keyword>
<evidence type="ECO:0000313" key="3">
    <source>
        <dbReference type="EMBL" id="SHH33279.1"/>
    </source>
</evidence>
<dbReference type="InterPro" id="IPR029044">
    <property type="entry name" value="Nucleotide-diphossugar_trans"/>
</dbReference>
<reference evidence="3 4" key="1">
    <citation type="submission" date="2016-11" db="EMBL/GenBank/DDBJ databases">
        <authorList>
            <person name="Jaros S."/>
            <person name="Januszkiewicz K."/>
            <person name="Wedrychowicz H."/>
        </authorList>
    </citation>
    <scope>NUCLEOTIDE SEQUENCE [LARGE SCALE GENOMIC DNA]</scope>
    <source>
        <strain evidence="3 4">DSM 28715</strain>
    </source>
</reference>
<keyword evidence="4" id="KW-1185">Reference proteome</keyword>
<dbReference type="AlphaFoldDB" id="A0A1M5S474"/>
<dbReference type="SUPFAM" id="SSF53448">
    <property type="entry name" value="Nucleotide-diphospho-sugar transferases"/>
    <property type="match status" value="1"/>
</dbReference>
<keyword evidence="3" id="KW-0808">Transferase</keyword>
<dbReference type="Proteomes" id="UP000184074">
    <property type="component" value="Unassembled WGS sequence"/>
</dbReference>
<dbReference type="EMBL" id="FQXB01000005">
    <property type="protein sequence ID" value="SHH33279.1"/>
    <property type="molecule type" value="Genomic_DNA"/>
</dbReference>
<name>A0A1M5S474_9RHOB</name>
<dbReference type="PANTHER" id="PTHR43777">
    <property type="entry name" value="MOLYBDENUM COFACTOR CYTIDYLYLTRANSFERASE"/>
    <property type="match status" value="1"/>
</dbReference>
<dbReference type="Pfam" id="PF12804">
    <property type="entry name" value="NTP_transf_3"/>
    <property type="match status" value="1"/>
</dbReference>
<evidence type="ECO:0000313" key="4">
    <source>
        <dbReference type="Proteomes" id="UP000184074"/>
    </source>
</evidence>
<dbReference type="GO" id="GO:0016779">
    <property type="term" value="F:nucleotidyltransferase activity"/>
    <property type="evidence" value="ECO:0007669"/>
    <property type="project" value="UniProtKB-KW"/>
</dbReference>
<dbReference type="PANTHER" id="PTHR43777:SF1">
    <property type="entry name" value="MOLYBDENUM COFACTOR CYTIDYLYLTRANSFERASE"/>
    <property type="match status" value="1"/>
</dbReference>
<dbReference type="InterPro" id="IPR025877">
    <property type="entry name" value="MobA-like_NTP_Trfase"/>
</dbReference>
<organism evidence="3 4">
    <name type="scientific">Cognatiyoonia sediminum</name>
    <dbReference type="NCBI Taxonomy" id="1508389"/>
    <lineage>
        <taxon>Bacteria</taxon>
        <taxon>Pseudomonadati</taxon>
        <taxon>Pseudomonadota</taxon>
        <taxon>Alphaproteobacteria</taxon>
        <taxon>Rhodobacterales</taxon>
        <taxon>Paracoccaceae</taxon>
        <taxon>Cognatiyoonia</taxon>
    </lineage>
</organism>
<evidence type="ECO:0000259" key="2">
    <source>
        <dbReference type="Pfam" id="PF12804"/>
    </source>
</evidence>
<dbReference type="Gene3D" id="3.90.550.10">
    <property type="entry name" value="Spore Coat Polysaccharide Biosynthesis Protein SpsA, Chain A"/>
    <property type="match status" value="1"/>
</dbReference>
<accession>A0A1M5S474</accession>
<evidence type="ECO:0000256" key="1">
    <source>
        <dbReference type="ARBA" id="ARBA00022842"/>
    </source>
</evidence>
<dbReference type="RefSeq" id="WP_072902166.1">
    <property type="nucleotide sequence ID" value="NZ_FQXB01000005.1"/>
</dbReference>
<keyword evidence="3" id="KW-0548">Nucleotidyltransferase</keyword>
<dbReference type="STRING" id="1508389.SAMN05444003_2846"/>
<dbReference type="CDD" id="cd04182">
    <property type="entry name" value="GT_2_like_f"/>
    <property type="match status" value="1"/>
</dbReference>
<feature type="domain" description="MobA-like NTP transferase" evidence="2">
    <location>
        <begin position="6"/>
        <end position="166"/>
    </location>
</feature>
<gene>
    <name evidence="3" type="ORF">SAMN05444003_2846</name>
</gene>